<gene>
    <name evidence="1" type="ORF">OC846_005268</name>
</gene>
<comment type="caution">
    <text evidence="1">The sequence shown here is derived from an EMBL/GenBank/DDBJ whole genome shotgun (WGS) entry which is preliminary data.</text>
</comment>
<sequence length="132" mass="14894">MAWVEPKLGGGVMWPRLERSLFVKAGEPADGYRYNNVPDVVILDTRDHDQWKIDWHAVHDVTSNACWQVGFFVRAYASTAKKTLEFTLVLDTLDAHGKVPAPSLTSPLPAKRTVDYFAGYDRPEKRIKGPSH</sequence>
<name>A0AAN6GNT4_9BASI</name>
<keyword evidence="2" id="KW-1185">Reference proteome</keyword>
<organism evidence="1 2">
    <name type="scientific">Tilletia horrida</name>
    <dbReference type="NCBI Taxonomy" id="155126"/>
    <lineage>
        <taxon>Eukaryota</taxon>
        <taxon>Fungi</taxon>
        <taxon>Dikarya</taxon>
        <taxon>Basidiomycota</taxon>
        <taxon>Ustilaginomycotina</taxon>
        <taxon>Exobasidiomycetes</taxon>
        <taxon>Tilletiales</taxon>
        <taxon>Tilletiaceae</taxon>
        <taxon>Tilletia</taxon>
    </lineage>
</organism>
<proteinExistence type="predicted"/>
<evidence type="ECO:0000313" key="1">
    <source>
        <dbReference type="EMBL" id="KAK0546424.1"/>
    </source>
</evidence>
<dbReference type="Proteomes" id="UP001176517">
    <property type="component" value="Unassembled WGS sequence"/>
</dbReference>
<reference evidence="1" key="1">
    <citation type="journal article" date="2023" name="PhytoFront">
        <title>Draft Genome Resources of Seven Strains of Tilletia horrida, Causal Agent of Kernel Smut of Rice.</title>
        <authorList>
            <person name="Khanal S."/>
            <person name="Antony Babu S."/>
            <person name="Zhou X.G."/>
        </authorList>
    </citation>
    <scope>NUCLEOTIDE SEQUENCE</scope>
    <source>
        <strain evidence="1">TX6</strain>
    </source>
</reference>
<evidence type="ECO:0000313" key="2">
    <source>
        <dbReference type="Proteomes" id="UP001176517"/>
    </source>
</evidence>
<accession>A0AAN6GNT4</accession>
<dbReference type="AlphaFoldDB" id="A0AAN6GNT4"/>
<protein>
    <submittedName>
        <fullName evidence="1">Uncharacterized protein</fullName>
    </submittedName>
</protein>
<dbReference type="EMBL" id="JAPDMZ010000193">
    <property type="protein sequence ID" value="KAK0546424.1"/>
    <property type="molecule type" value="Genomic_DNA"/>
</dbReference>